<keyword evidence="4" id="KW-0521">NADP</keyword>
<dbReference type="EMBL" id="PDOC01000020">
    <property type="protein sequence ID" value="PIL42818.1"/>
    <property type="molecule type" value="Genomic_DNA"/>
</dbReference>
<dbReference type="RefSeq" id="WP_099792294.1">
    <property type="nucleotide sequence ID" value="NZ_JBHLYV010000092.1"/>
</dbReference>
<name>A0A2G8TAX0_9BURK</name>
<gene>
    <name evidence="6" type="ORF">CR105_22165</name>
</gene>
<evidence type="ECO:0000313" key="7">
    <source>
        <dbReference type="Proteomes" id="UP000230390"/>
    </source>
</evidence>
<dbReference type="Pfam" id="PF00743">
    <property type="entry name" value="FMO-like"/>
    <property type="match status" value="1"/>
</dbReference>
<dbReference type="InterPro" id="IPR036188">
    <property type="entry name" value="FAD/NAD-bd_sf"/>
</dbReference>
<sequence length="462" mass="52882">MTEIRRVCVIGAGPSGIAAGKNCIEMGLDVVIFEKNNKVGGNWVFDSKTGHSSVYENTHIISSKAWSEYEDFPMPDDFPDYPSHGQLQLYFESYSRYFGVHEMIRFNHIVTHVTRRASGDWQVEYLDSMGQAGSEIFQVLMVSNGHHWNPKYPQFEGTFSGALMHSHDFKGVTEDWRGKNVLVIGAGNSACDVAVESARIAGKVCMSMRSPQWFLPKFMFGKPSDVMGARISWLPRRLRQFATRKALHLLQGSYRNYGLPINVRPPLSHHPTINSDLLDFIRHGRVKPRPGVLRLDGDMVEFTDHSREAFDIICACTGFWTTFPFFDRDFIDFETVEKVPLYRKMMHAEYRNLYFIGLFQPLGCIWPLADYQAKLACLEVLGKYRRPADMKAAIQRELNDPHFDFEGGQRHAIQVDYHRFRNDLKAELRKAGIDIAKAPMGVKGRHKRWGRIDRAHDAVIVS</sequence>
<proteinExistence type="inferred from homology"/>
<dbReference type="PRINTS" id="PR00370">
    <property type="entry name" value="FMOXYGENASE"/>
</dbReference>
<organism evidence="6 7">
    <name type="scientific">Massilia eurypsychrophila</name>
    <dbReference type="NCBI Taxonomy" id="1485217"/>
    <lineage>
        <taxon>Bacteria</taxon>
        <taxon>Pseudomonadati</taxon>
        <taxon>Pseudomonadota</taxon>
        <taxon>Betaproteobacteria</taxon>
        <taxon>Burkholderiales</taxon>
        <taxon>Oxalobacteraceae</taxon>
        <taxon>Telluria group</taxon>
        <taxon>Massilia</taxon>
    </lineage>
</organism>
<dbReference type="GO" id="GO:0050661">
    <property type="term" value="F:NADP binding"/>
    <property type="evidence" value="ECO:0007669"/>
    <property type="project" value="InterPro"/>
</dbReference>
<dbReference type="SUPFAM" id="SSF51905">
    <property type="entry name" value="FAD/NAD(P)-binding domain"/>
    <property type="match status" value="2"/>
</dbReference>
<dbReference type="InterPro" id="IPR000960">
    <property type="entry name" value="Flavin_mOase"/>
</dbReference>
<keyword evidence="5" id="KW-0560">Oxidoreductase</keyword>
<dbReference type="InterPro" id="IPR050346">
    <property type="entry name" value="FMO-like"/>
</dbReference>
<keyword evidence="6" id="KW-0503">Monooxygenase</keyword>
<evidence type="ECO:0000256" key="1">
    <source>
        <dbReference type="ARBA" id="ARBA00009183"/>
    </source>
</evidence>
<keyword evidence="3" id="KW-0274">FAD</keyword>
<dbReference type="InterPro" id="IPR020946">
    <property type="entry name" value="Flavin_mOase-like"/>
</dbReference>
<dbReference type="Gene3D" id="3.50.50.60">
    <property type="entry name" value="FAD/NAD(P)-binding domain"/>
    <property type="match status" value="1"/>
</dbReference>
<evidence type="ECO:0000256" key="4">
    <source>
        <dbReference type="ARBA" id="ARBA00022857"/>
    </source>
</evidence>
<evidence type="ECO:0000256" key="2">
    <source>
        <dbReference type="ARBA" id="ARBA00022630"/>
    </source>
</evidence>
<keyword evidence="7" id="KW-1185">Reference proteome</keyword>
<evidence type="ECO:0000256" key="3">
    <source>
        <dbReference type="ARBA" id="ARBA00022827"/>
    </source>
</evidence>
<comment type="similarity">
    <text evidence="1">Belongs to the FMO family.</text>
</comment>
<accession>A0A2G8TAX0</accession>
<evidence type="ECO:0000256" key="5">
    <source>
        <dbReference type="ARBA" id="ARBA00023002"/>
    </source>
</evidence>
<dbReference type="Proteomes" id="UP000230390">
    <property type="component" value="Unassembled WGS sequence"/>
</dbReference>
<keyword evidence="2" id="KW-0285">Flavoprotein</keyword>
<dbReference type="PANTHER" id="PTHR23023">
    <property type="entry name" value="DIMETHYLANILINE MONOOXYGENASE"/>
    <property type="match status" value="1"/>
</dbReference>
<comment type="caution">
    <text evidence="6">The sequence shown here is derived from an EMBL/GenBank/DDBJ whole genome shotgun (WGS) entry which is preliminary data.</text>
</comment>
<dbReference type="GO" id="GO:0004499">
    <property type="term" value="F:N,N-dimethylaniline monooxygenase activity"/>
    <property type="evidence" value="ECO:0007669"/>
    <property type="project" value="InterPro"/>
</dbReference>
<evidence type="ECO:0000313" key="6">
    <source>
        <dbReference type="EMBL" id="PIL42818.1"/>
    </source>
</evidence>
<dbReference type="GO" id="GO:0050660">
    <property type="term" value="F:flavin adenine dinucleotide binding"/>
    <property type="evidence" value="ECO:0007669"/>
    <property type="project" value="InterPro"/>
</dbReference>
<reference evidence="6 7" key="1">
    <citation type="submission" date="2017-10" db="EMBL/GenBank/DDBJ databases">
        <title>Massilia psychrophilum sp. nov., a novel purple-pigmented bacterium isolated from Tianshan glacier, Xinjiang Municipality, China.</title>
        <authorList>
            <person name="Wang H."/>
        </authorList>
    </citation>
    <scope>NUCLEOTIDE SEQUENCE [LARGE SCALE GENOMIC DNA]</scope>
    <source>
        <strain evidence="6 7">JCM 30074</strain>
    </source>
</reference>
<dbReference type="OrthoDB" id="9790219at2"/>
<protein>
    <submittedName>
        <fullName evidence="6">Monooxygenase</fullName>
    </submittedName>
</protein>
<dbReference type="PIRSF" id="PIRSF000332">
    <property type="entry name" value="FMO"/>
    <property type="match status" value="1"/>
</dbReference>
<dbReference type="AlphaFoldDB" id="A0A2G8TAX0"/>